<dbReference type="SMART" id="SM00317">
    <property type="entry name" value="SET"/>
    <property type="match status" value="1"/>
</dbReference>
<proteinExistence type="predicted"/>
<dbReference type="VEuPathDB" id="FungiDB:ASPVEDRAFT_178343"/>
<name>A0A1L9Q1J5_ASPVE</name>
<dbReference type="InterPro" id="IPR053209">
    <property type="entry name" value="Gramillin-biosynth_MTr"/>
</dbReference>
<dbReference type="Pfam" id="PF00856">
    <property type="entry name" value="SET"/>
    <property type="match status" value="1"/>
</dbReference>
<dbReference type="GeneID" id="63724325"/>
<dbReference type="SMART" id="SM00028">
    <property type="entry name" value="TPR"/>
    <property type="match status" value="3"/>
</dbReference>
<keyword evidence="4" id="KW-1185">Reference proteome</keyword>
<protein>
    <recommendedName>
        <fullName evidence="2">SET domain-containing protein</fullName>
    </recommendedName>
</protein>
<dbReference type="Proteomes" id="UP000184073">
    <property type="component" value="Unassembled WGS sequence"/>
</dbReference>
<feature type="domain" description="SET" evidence="2">
    <location>
        <begin position="350"/>
        <end position="547"/>
    </location>
</feature>
<dbReference type="InterPro" id="IPR046341">
    <property type="entry name" value="SET_dom_sf"/>
</dbReference>
<dbReference type="SUPFAM" id="SSF82199">
    <property type="entry name" value="SET domain"/>
    <property type="match status" value="1"/>
</dbReference>
<evidence type="ECO:0000259" key="2">
    <source>
        <dbReference type="PROSITE" id="PS50280"/>
    </source>
</evidence>
<dbReference type="InterPro" id="IPR001214">
    <property type="entry name" value="SET_dom"/>
</dbReference>
<dbReference type="Gene3D" id="1.25.40.10">
    <property type="entry name" value="Tetratricopeptide repeat domain"/>
    <property type="match status" value="1"/>
</dbReference>
<dbReference type="InterPro" id="IPR011990">
    <property type="entry name" value="TPR-like_helical_dom_sf"/>
</dbReference>
<dbReference type="AlphaFoldDB" id="A0A1L9Q1J5"/>
<dbReference type="InterPro" id="IPR019734">
    <property type="entry name" value="TPR_rpt"/>
</dbReference>
<evidence type="ECO:0000256" key="1">
    <source>
        <dbReference type="SAM" id="MobiDB-lite"/>
    </source>
</evidence>
<dbReference type="OrthoDB" id="438641at2759"/>
<dbReference type="STRING" id="1036611.A0A1L9Q1J5"/>
<dbReference type="PANTHER" id="PTHR47643:SF2">
    <property type="entry name" value="TPR DOMAIN PROTEIN (AFU_ORTHOLOGUE AFUA_5G12710)"/>
    <property type="match status" value="1"/>
</dbReference>
<evidence type="ECO:0000313" key="4">
    <source>
        <dbReference type="Proteomes" id="UP000184073"/>
    </source>
</evidence>
<accession>A0A1L9Q1J5</accession>
<dbReference type="SUPFAM" id="SSF48452">
    <property type="entry name" value="TPR-like"/>
    <property type="match status" value="1"/>
</dbReference>
<reference evidence="4" key="1">
    <citation type="journal article" date="2017" name="Genome Biol.">
        <title>Comparative genomics reveals high biological diversity and specific adaptations in the industrially and medically important fungal genus Aspergillus.</title>
        <authorList>
            <person name="de Vries R.P."/>
            <person name="Riley R."/>
            <person name="Wiebenga A."/>
            <person name="Aguilar-Osorio G."/>
            <person name="Amillis S."/>
            <person name="Uchima C.A."/>
            <person name="Anderluh G."/>
            <person name="Asadollahi M."/>
            <person name="Askin M."/>
            <person name="Barry K."/>
            <person name="Battaglia E."/>
            <person name="Bayram O."/>
            <person name="Benocci T."/>
            <person name="Braus-Stromeyer S.A."/>
            <person name="Caldana C."/>
            <person name="Canovas D."/>
            <person name="Cerqueira G.C."/>
            <person name="Chen F."/>
            <person name="Chen W."/>
            <person name="Choi C."/>
            <person name="Clum A."/>
            <person name="Dos Santos R.A."/>
            <person name="Damasio A.R."/>
            <person name="Diallinas G."/>
            <person name="Emri T."/>
            <person name="Fekete E."/>
            <person name="Flipphi M."/>
            <person name="Freyberg S."/>
            <person name="Gallo A."/>
            <person name="Gournas C."/>
            <person name="Habgood R."/>
            <person name="Hainaut M."/>
            <person name="Harispe M.L."/>
            <person name="Henrissat B."/>
            <person name="Hilden K.S."/>
            <person name="Hope R."/>
            <person name="Hossain A."/>
            <person name="Karabika E."/>
            <person name="Karaffa L."/>
            <person name="Karanyi Z."/>
            <person name="Krasevec N."/>
            <person name="Kuo A."/>
            <person name="Kusch H."/>
            <person name="LaButti K."/>
            <person name="Lagendijk E.L."/>
            <person name="Lapidus A."/>
            <person name="Levasseur A."/>
            <person name="Lindquist E."/>
            <person name="Lipzen A."/>
            <person name="Logrieco A.F."/>
            <person name="MacCabe A."/>
            <person name="Maekelae M.R."/>
            <person name="Malavazi I."/>
            <person name="Melin P."/>
            <person name="Meyer V."/>
            <person name="Mielnichuk N."/>
            <person name="Miskei M."/>
            <person name="Molnar A.P."/>
            <person name="Mule G."/>
            <person name="Ngan C.Y."/>
            <person name="Orejas M."/>
            <person name="Orosz E."/>
            <person name="Ouedraogo J.P."/>
            <person name="Overkamp K.M."/>
            <person name="Park H.-S."/>
            <person name="Perrone G."/>
            <person name="Piumi F."/>
            <person name="Punt P.J."/>
            <person name="Ram A.F."/>
            <person name="Ramon A."/>
            <person name="Rauscher S."/>
            <person name="Record E."/>
            <person name="Riano-Pachon D.M."/>
            <person name="Robert V."/>
            <person name="Roehrig J."/>
            <person name="Ruller R."/>
            <person name="Salamov A."/>
            <person name="Salih N.S."/>
            <person name="Samson R.A."/>
            <person name="Sandor E."/>
            <person name="Sanguinetti M."/>
            <person name="Schuetze T."/>
            <person name="Sepcic K."/>
            <person name="Shelest E."/>
            <person name="Sherlock G."/>
            <person name="Sophianopoulou V."/>
            <person name="Squina F.M."/>
            <person name="Sun H."/>
            <person name="Susca A."/>
            <person name="Todd R.B."/>
            <person name="Tsang A."/>
            <person name="Unkles S.E."/>
            <person name="van de Wiele N."/>
            <person name="van Rossen-Uffink D."/>
            <person name="Oliveira J.V."/>
            <person name="Vesth T.C."/>
            <person name="Visser J."/>
            <person name="Yu J.-H."/>
            <person name="Zhou M."/>
            <person name="Andersen M.R."/>
            <person name="Archer D.B."/>
            <person name="Baker S.E."/>
            <person name="Benoit I."/>
            <person name="Brakhage A.A."/>
            <person name="Braus G.H."/>
            <person name="Fischer R."/>
            <person name="Frisvad J.C."/>
            <person name="Goldman G.H."/>
            <person name="Houbraken J."/>
            <person name="Oakley B."/>
            <person name="Pocsi I."/>
            <person name="Scazzocchio C."/>
            <person name="Seiboth B."/>
            <person name="vanKuyk P.A."/>
            <person name="Wortman J."/>
            <person name="Dyer P.S."/>
            <person name="Grigoriev I.V."/>
        </authorList>
    </citation>
    <scope>NUCLEOTIDE SEQUENCE [LARGE SCALE GENOMIC DNA]</scope>
    <source>
        <strain evidence="4">CBS 583.65</strain>
    </source>
</reference>
<sequence>MDTHDVSQVREYLQVLQKQKQSLRDAQSRKGQTPKPTKSRDEIMMEFMFRRMMASNRPTNQHDIHSSFVPPAYPPSVAPLSTLERILVTDLTLETYHRGLYILLRAVTPTDKMTAVMAVVEDERGDVVMLQLYNQEKELSTDGRLVEGTVILVKEPYLKIMADGNYGLRADHLSDIRFLPDHDPLIPLAWRDQRRIDASANHYKSRGNECFTKNEHHLAINHYSRALSSSPTADEAITIRLNRALTYLKTHQFDAALRDVEAVLSDHECSEKALFRKSQALYHLARFEESCKVHQVLSKAYPNNTAARVEFDRATARLAEQQTGKYPFKYLHREARKRCPPLLDRATYIGPVSVKPTESHGRGLFTTEAVQAGDLLLCEKAFAYAFYNERTGTPSNLSVLMNTETDTITKGTQAELITLIAQKLYKVPSLRSAFIDLYHGSYNPVDAADVDGTPVVDTFLIERIMSLNCFGCSLSSRESHVRTMKEAESQLEPTKNETFDSCGIWPLASYINHSCNSNVRRSFIGDMMIIRAAQDLPENTELVFWYKVPLDNTSKAKYLNLEHWGFKCSCAICQDCIETEDSNLMKRRRLTTDVANAFQSLGKSRKPSSVISRIEDLVSKLEGTYCKPAVEVPRPGIWKAYSSLAVFHASRGVSEKAVEFALKTLESLGYVLEGGRPPHRSGVRLRVVKWGLMVDGLVGCWMILCRAYCDVAPELADQAEYYARTTYRVCVGEDETFGDTYSRFSGRADGFLGQAK</sequence>
<feature type="region of interest" description="Disordered" evidence="1">
    <location>
        <begin position="17"/>
        <end position="41"/>
    </location>
</feature>
<dbReference type="Gene3D" id="2.170.270.10">
    <property type="entry name" value="SET domain"/>
    <property type="match status" value="1"/>
</dbReference>
<dbReference type="PANTHER" id="PTHR47643">
    <property type="entry name" value="TPR DOMAIN PROTEIN (AFU_ORTHOLOGUE AFUA_5G12710)"/>
    <property type="match status" value="1"/>
</dbReference>
<evidence type="ECO:0000313" key="3">
    <source>
        <dbReference type="EMBL" id="OJJ07608.1"/>
    </source>
</evidence>
<gene>
    <name evidence="3" type="ORF">ASPVEDRAFT_178343</name>
</gene>
<organism evidence="3 4">
    <name type="scientific">Aspergillus versicolor CBS 583.65</name>
    <dbReference type="NCBI Taxonomy" id="1036611"/>
    <lineage>
        <taxon>Eukaryota</taxon>
        <taxon>Fungi</taxon>
        <taxon>Dikarya</taxon>
        <taxon>Ascomycota</taxon>
        <taxon>Pezizomycotina</taxon>
        <taxon>Eurotiomycetes</taxon>
        <taxon>Eurotiomycetidae</taxon>
        <taxon>Eurotiales</taxon>
        <taxon>Aspergillaceae</taxon>
        <taxon>Aspergillus</taxon>
        <taxon>Aspergillus subgen. Nidulantes</taxon>
    </lineage>
</organism>
<dbReference type="PROSITE" id="PS50280">
    <property type="entry name" value="SET"/>
    <property type="match status" value="1"/>
</dbReference>
<dbReference type="EMBL" id="KV878137">
    <property type="protein sequence ID" value="OJJ07608.1"/>
    <property type="molecule type" value="Genomic_DNA"/>
</dbReference>
<dbReference type="RefSeq" id="XP_040673370.1">
    <property type="nucleotide sequence ID" value="XM_040808814.1"/>
</dbReference>